<dbReference type="AlphaFoldDB" id="A0A8C7MKR0"/>
<dbReference type="GO" id="GO:0003677">
    <property type="term" value="F:DNA binding"/>
    <property type="evidence" value="ECO:0007669"/>
    <property type="project" value="UniProtKB-KW"/>
</dbReference>
<keyword evidence="9" id="KW-0804">Transcription</keyword>
<sequence>MVKAKSAPRKTSQQHTKSSSRMEVEMEEIPQDEPKPEPESHVTRDQCCQTDEPQPSSPNPMTDLNPGPDAAPRTPGYCVEPGDPPLLQQQLQTSKSGIQQITEVFRSGTAQLKHMLLNEVDTIFECKTCRSLFRGLPNLITHKEYYCLTRLSKPDDPAGEGDKQSGAMKDLLEAIYPRKDRPDYVMRLEPIQTSNNAVFQFMSSEEELAHFPRAPHTPGGTHTHSPEPWGEQGGTPENGQTGEGEGGRRSDQEEEEEGGEEAAQPEEEGSTSGVEDVTISCCLCGKDFNSRRSIRRHCRKMHQTKLEELRKFTETRTVPISLLSMVKGRSRPLHTPSGKSCPVCFKSFATKANVRRHFDEVHRGLRRDTITPDIATRPGQPLSLEATPPRKSANSSPTRGHTLKSGGAVAATTPQPPKSSTAAPPAPSLLASALYNLASCRCLLCKRKYSSQVMLKRHMRIVHKIYNLKNLKNVSSVSMTTAATTSTATNKNNSSKTATNTDSTPSNRTPINSLSVKEEAVEPWDDPDSSPASTPGDTDGRDMDRKGVAVATKAGQKIKEEDGGGSPKTWTRSTSINSTGGTSSGTLGRPPQKLSVGFDFKQLFCKLCKRQFSSRQNLTKHIELHTDGTDIFIKFYRCPLCRYESRRKRDVLRHVTVVHKKSTGYLAKIVPKLESRAVKRPAEVVLNSAPNANNNKRGGTTVKEEVNGCHSAPSPHTHPVTRKQELLNNSSYPVTRKQDLLSSTSSSTPVTRNQERQERQQEAQTGSPVSRKNDKQLPDTPAPTPLNTRRHDAHQESSSSTEVRVTKNFSLHACDVCGRAFAKKLYLESHKRSHRNATPPVSTPPSGARAKGVSTRSKALL</sequence>
<feature type="region of interest" description="Disordered" evidence="12">
    <location>
        <begin position="484"/>
        <end position="591"/>
    </location>
</feature>
<evidence type="ECO:0000313" key="15">
    <source>
        <dbReference type="Proteomes" id="UP000694557"/>
    </source>
</evidence>
<evidence type="ECO:0000256" key="9">
    <source>
        <dbReference type="ARBA" id="ARBA00023163"/>
    </source>
</evidence>
<evidence type="ECO:0000259" key="13">
    <source>
        <dbReference type="PROSITE" id="PS50157"/>
    </source>
</evidence>
<feature type="domain" description="C2H2-type" evidence="13">
    <location>
        <begin position="339"/>
        <end position="367"/>
    </location>
</feature>
<evidence type="ECO:0000256" key="11">
    <source>
        <dbReference type="PROSITE-ProRule" id="PRU00042"/>
    </source>
</evidence>
<feature type="compositionally biased region" description="Polar residues" evidence="12">
    <location>
        <begin position="505"/>
        <end position="515"/>
    </location>
</feature>
<feature type="compositionally biased region" description="Low complexity" evidence="12">
    <location>
        <begin position="571"/>
        <end position="588"/>
    </location>
</feature>
<gene>
    <name evidence="14" type="primary">ZNF800</name>
    <name evidence="14" type="synonym">LOC109864621</name>
</gene>
<feature type="compositionally biased region" description="Low complexity" evidence="12">
    <location>
        <begin position="410"/>
        <end position="424"/>
    </location>
</feature>
<dbReference type="InterPro" id="IPR013087">
    <property type="entry name" value="Znf_C2H2_type"/>
</dbReference>
<dbReference type="GO" id="GO:0005634">
    <property type="term" value="C:nucleus"/>
    <property type="evidence" value="ECO:0007669"/>
    <property type="project" value="UniProtKB-SubCell"/>
</dbReference>
<proteinExistence type="inferred from homology"/>
<feature type="compositionally biased region" description="Acidic residues" evidence="12">
    <location>
        <begin position="252"/>
        <end position="269"/>
    </location>
</feature>
<keyword evidence="15" id="KW-1185">Reference proteome</keyword>
<evidence type="ECO:0000256" key="10">
    <source>
        <dbReference type="ARBA" id="ARBA00023242"/>
    </source>
</evidence>
<dbReference type="KEGG" id="oki:109864621"/>
<dbReference type="SUPFAM" id="SSF57667">
    <property type="entry name" value="beta-beta-alpha zinc fingers"/>
    <property type="match status" value="2"/>
</dbReference>
<evidence type="ECO:0000256" key="12">
    <source>
        <dbReference type="SAM" id="MobiDB-lite"/>
    </source>
</evidence>
<feature type="compositionally biased region" description="Basic and acidic residues" evidence="12">
    <location>
        <begin position="538"/>
        <end position="547"/>
    </location>
</feature>
<dbReference type="GO" id="GO:0008270">
    <property type="term" value="F:zinc ion binding"/>
    <property type="evidence" value="ECO:0007669"/>
    <property type="project" value="UniProtKB-KW"/>
</dbReference>
<evidence type="ECO:0000256" key="8">
    <source>
        <dbReference type="ARBA" id="ARBA00023125"/>
    </source>
</evidence>
<feature type="domain" description="C2H2-type" evidence="13">
    <location>
        <begin position="603"/>
        <end position="630"/>
    </location>
</feature>
<dbReference type="SMART" id="SM00355">
    <property type="entry name" value="ZnF_C2H2"/>
    <property type="match status" value="7"/>
</dbReference>
<reference evidence="14" key="1">
    <citation type="submission" date="2025-08" db="UniProtKB">
        <authorList>
            <consortium name="Ensembl"/>
        </authorList>
    </citation>
    <scope>IDENTIFICATION</scope>
</reference>
<feature type="region of interest" description="Disordered" evidence="12">
    <location>
        <begin position="830"/>
        <end position="861"/>
    </location>
</feature>
<dbReference type="Proteomes" id="UP000694557">
    <property type="component" value="Unassembled WGS sequence"/>
</dbReference>
<dbReference type="Pfam" id="PF16622">
    <property type="entry name" value="zf-C2H2_11"/>
    <property type="match status" value="1"/>
</dbReference>
<feature type="compositionally biased region" description="Polar residues" evidence="12">
    <location>
        <begin position="688"/>
        <end position="698"/>
    </location>
</feature>
<evidence type="ECO:0000256" key="6">
    <source>
        <dbReference type="ARBA" id="ARBA00022833"/>
    </source>
</evidence>
<evidence type="ECO:0000256" key="4">
    <source>
        <dbReference type="ARBA" id="ARBA00022737"/>
    </source>
</evidence>
<reference evidence="14" key="2">
    <citation type="submission" date="2025-09" db="UniProtKB">
        <authorList>
            <consortium name="Ensembl"/>
        </authorList>
    </citation>
    <scope>IDENTIFICATION</scope>
</reference>
<protein>
    <submittedName>
        <fullName evidence="14">Zinc finger protein 800a</fullName>
    </submittedName>
</protein>
<dbReference type="InterPro" id="IPR041697">
    <property type="entry name" value="Znf-C2H2_11"/>
</dbReference>
<evidence type="ECO:0000313" key="14">
    <source>
        <dbReference type="Ensembl" id="ENSOKIP00005061948.1"/>
    </source>
</evidence>
<comment type="similarity">
    <text evidence="2">Belongs to the krueppel C2H2-type zinc-finger protein family.</text>
</comment>
<dbReference type="InterPro" id="IPR036236">
    <property type="entry name" value="Znf_C2H2_sf"/>
</dbReference>
<feature type="region of interest" description="Disordered" evidence="12">
    <location>
        <begin position="211"/>
        <end position="273"/>
    </location>
</feature>
<evidence type="ECO:0000256" key="7">
    <source>
        <dbReference type="ARBA" id="ARBA00023015"/>
    </source>
</evidence>
<dbReference type="Pfam" id="PF16624">
    <property type="entry name" value="zf-C2H2_assoc2"/>
    <property type="match status" value="1"/>
</dbReference>
<evidence type="ECO:0000256" key="1">
    <source>
        <dbReference type="ARBA" id="ARBA00004123"/>
    </source>
</evidence>
<dbReference type="Pfam" id="PF00096">
    <property type="entry name" value="zf-C2H2"/>
    <property type="match status" value="2"/>
</dbReference>
<dbReference type="PANTHER" id="PTHR21020:SF0">
    <property type="entry name" value="ZINC FINGER PROTEIN 800"/>
    <property type="match status" value="1"/>
</dbReference>
<name>A0A8C7MKR0_ONCKI</name>
<organism evidence="14 15">
    <name type="scientific">Oncorhynchus kisutch</name>
    <name type="common">Coho salmon</name>
    <name type="synonym">Salmo kisutch</name>
    <dbReference type="NCBI Taxonomy" id="8019"/>
    <lineage>
        <taxon>Eukaryota</taxon>
        <taxon>Metazoa</taxon>
        <taxon>Chordata</taxon>
        <taxon>Craniata</taxon>
        <taxon>Vertebrata</taxon>
        <taxon>Euteleostomi</taxon>
        <taxon>Actinopterygii</taxon>
        <taxon>Neopterygii</taxon>
        <taxon>Teleostei</taxon>
        <taxon>Protacanthopterygii</taxon>
        <taxon>Salmoniformes</taxon>
        <taxon>Salmonidae</taxon>
        <taxon>Salmoninae</taxon>
        <taxon>Oncorhynchus</taxon>
    </lineage>
</organism>
<feature type="compositionally biased region" description="Basic and acidic residues" evidence="12">
    <location>
        <begin position="32"/>
        <end position="44"/>
    </location>
</feature>
<dbReference type="Gene3D" id="3.30.160.60">
    <property type="entry name" value="Classic Zinc Finger"/>
    <property type="match status" value="3"/>
</dbReference>
<feature type="region of interest" description="Disordered" evidence="12">
    <location>
        <begin position="1"/>
        <end position="82"/>
    </location>
</feature>
<keyword evidence="5 11" id="KW-0863">Zinc-finger</keyword>
<feature type="domain" description="C2H2-type" evidence="13">
    <location>
        <begin position="440"/>
        <end position="463"/>
    </location>
</feature>
<feature type="domain" description="C2H2-type" evidence="13">
    <location>
        <begin position="812"/>
        <end position="839"/>
    </location>
</feature>
<feature type="domain" description="C2H2-type" evidence="13">
    <location>
        <begin position="279"/>
        <end position="307"/>
    </location>
</feature>
<dbReference type="GeneTree" id="ENSGT00390000008140"/>
<dbReference type="Ensembl" id="ENSOKIT00005065835.1">
    <property type="protein sequence ID" value="ENSOKIP00005061948.1"/>
    <property type="gene ID" value="ENSOKIG00005026570.1"/>
</dbReference>
<keyword evidence="8" id="KW-0238">DNA-binding</keyword>
<keyword evidence="7" id="KW-0805">Transcription regulation</keyword>
<keyword evidence="6" id="KW-0862">Zinc</keyword>
<feature type="region of interest" description="Disordered" evidence="12">
    <location>
        <begin position="685"/>
        <end position="803"/>
    </location>
</feature>
<feature type="region of interest" description="Disordered" evidence="12">
    <location>
        <begin position="369"/>
        <end position="424"/>
    </location>
</feature>
<dbReference type="PROSITE" id="PS00028">
    <property type="entry name" value="ZINC_FINGER_C2H2_1"/>
    <property type="match status" value="5"/>
</dbReference>
<keyword evidence="3" id="KW-0479">Metal-binding</keyword>
<keyword evidence="4" id="KW-0677">Repeat</keyword>
<accession>A0A8C7MKR0</accession>
<feature type="compositionally biased region" description="Low complexity" evidence="12">
    <location>
        <begin position="484"/>
        <end position="504"/>
    </location>
</feature>
<dbReference type="PROSITE" id="PS50157">
    <property type="entry name" value="ZINC_FINGER_C2H2_2"/>
    <property type="match status" value="5"/>
</dbReference>
<evidence type="ECO:0000256" key="2">
    <source>
        <dbReference type="ARBA" id="ARBA00006991"/>
    </source>
</evidence>
<evidence type="ECO:0000256" key="3">
    <source>
        <dbReference type="ARBA" id="ARBA00022723"/>
    </source>
</evidence>
<dbReference type="InterPro" id="IPR039149">
    <property type="entry name" value="ZNF800"/>
</dbReference>
<feature type="compositionally biased region" description="Polar residues" evidence="12">
    <location>
        <begin position="9"/>
        <end position="21"/>
    </location>
</feature>
<dbReference type="PANTHER" id="PTHR21020">
    <property type="entry name" value="ZINC FINGER PROTEIN 800"/>
    <property type="match status" value="1"/>
</dbReference>
<evidence type="ECO:0000256" key="5">
    <source>
        <dbReference type="ARBA" id="ARBA00022771"/>
    </source>
</evidence>
<comment type="subcellular location">
    <subcellularLocation>
        <location evidence="1">Nucleus</location>
    </subcellularLocation>
</comment>
<keyword evidence="10" id="KW-0539">Nucleus</keyword>
<feature type="compositionally biased region" description="Polar residues" evidence="12">
    <location>
        <begin position="46"/>
        <end position="62"/>
    </location>
</feature>